<proteinExistence type="predicted"/>
<sequence>MVATAELDPVAVERQALQLHDALCEANRCPTSVRFAQQNHFSEVFSIYSPDDAVGAAILAFIRGVR</sequence>
<dbReference type="Proteomes" id="UP000077961">
    <property type="component" value="Unassembled WGS sequence"/>
</dbReference>
<dbReference type="EMBL" id="LXJZ01000198">
    <property type="protein sequence ID" value="OAJ54796.1"/>
    <property type="molecule type" value="Genomic_DNA"/>
</dbReference>
<evidence type="ECO:0000313" key="1">
    <source>
        <dbReference type="EMBL" id="OAJ54796.1"/>
    </source>
</evidence>
<organism evidence="2 4">
    <name type="scientific">Paraburkholderia ginsengiterrae</name>
    <dbReference type="NCBI Taxonomy" id="1462993"/>
    <lineage>
        <taxon>Bacteria</taxon>
        <taxon>Pseudomonadati</taxon>
        <taxon>Pseudomonadota</taxon>
        <taxon>Betaproteobacteria</taxon>
        <taxon>Burkholderiales</taxon>
        <taxon>Burkholderiaceae</taxon>
        <taxon>Paraburkholderia</taxon>
    </lineage>
</organism>
<evidence type="ECO:0000313" key="2">
    <source>
        <dbReference type="EMBL" id="OAJ60982.1"/>
    </source>
</evidence>
<dbReference type="AlphaFoldDB" id="A0A1A9N762"/>
<gene>
    <name evidence="1" type="ORF">A6V36_08080</name>
    <name evidence="2" type="ORF">A6V37_02410</name>
</gene>
<evidence type="ECO:0000313" key="4">
    <source>
        <dbReference type="Proteomes" id="UP000078116"/>
    </source>
</evidence>
<evidence type="ECO:0008006" key="5">
    <source>
        <dbReference type="Google" id="ProtNLM"/>
    </source>
</evidence>
<comment type="caution">
    <text evidence="2">The sequence shown here is derived from an EMBL/GenBank/DDBJ whole genome shotgun (WGS) entry which is preliminary data.</text>
</comment>
<evidence type="ECO:0000313" key="3">
    <source>
        <dbReference type="Proteomes" id="UP000077961"/>
    </source>
</evidence>
<protein>
    <recommendedName>
        <fullName evidence="5">Alpha/beta hydrolase fold-3 domain-containing protein</fullName>
    </recommendedName>
</protein>
<dbReference type="Proteomes" id="UP000078116">
    <property type="component" value="Unassembled WGS sequence"/>
</dbReference>
<name>A0A1A9N762_9BURK</name>
<keyword evidence="3" id="KW-1185">Reference proteome</keyword>
<dbReference type="EMBL" id="LXKA01000221">
    <property type="protein sequence ID" value="OAJ60982.1"/>
    <property type="molecule type" value="Genomic_DNA"/>
</dbReference>
<reference evidence="3 4" key="1">
    <citation type="submission" date="2016-04" db="EMBL/GenBank/DDBJ databases">
        <title>Reclassification of Paraburkholderia panaciterrae (Farh et al. 2015) Dobritsa &amp; Samadpour 2016 as a later homotypic synonym of Paraburkholderia ginsengiterrae (Farh et al. 2015) Dobritsa &amp; Samadpour 2016.</title>
        <authorList>
            <person name="Dobritsa A.P."/>
            <person name="Kutumbaka K."/>
            <person name="Samadpour M."/>
        </authorList>
    </citation>
    <scope>NUCLEOTIDE SEQUENCE [LARGE SCALE GENOMIC DNA]</scope>
    <source>
        <strain evidence="2 4">DCY85</strain>
        <strain evidence="1 3">DCY85-1</strain>
    </source>
</reference>
<accession>A0A1A9N762</accession>